<dbReference type="Proteomes" id="UP000289323">
    <property type="component" value="Unassembled WGS sequence"/>
</dbReference>
<dbReference type="AlphaFoldDB" id="A0A446BRI2"/>
<accession>A0A446BRI2</accession>
<sequence length="257" mass="29078">MARFPDLGSWFMRSVRRDHFASTPVLAVERLNSLPRPIQDADKEVLVGAVLTMSSSLHLALSMLRELLPHEKSQERLAEVVSSEPKRPGLASDEQPVQVRRHGDDRSCSSCGSTNTKRLLPLQDNDQARQLHIEVGSHNRPETHLVKALQAEMRVQAAIHVAIESLEFAEGQLKVVKEVNQLHGGELDILQTHFYEDKKVLAQETPDRLSDDAFPWLKSWPWPATTRRAAIKRRLRKEQALEANILTLRSRAMMLGV</sequence>
<evidence type="ECO:0000256" key="1">
    <source>
        <dbReference type="SAM" id="MobiDB-lite"/>
    </source>
</evidence>
<organism evidence="2 3">
    <name type="scientific">Thermothielavioides terrestris</name>
    <dbReference type="NCBI Taxonomy" id="2587410"/>
    <lineage>
        <taxon>Eukaryota</taxon>
        <taxon>Fungi</taxon>
        <taxon>Dikarya</taxon>
        <taxon>Ascomycota</taxon>
        <taxon>Pezizomycotina</taxon>
        <taxon>Sordariomycetes</taxon>
        <taxon>Sordariomycetidae</taxon>
        <taxon>Sordariales</taxon>
        <taxon>Chaetomiaceae</taxon>
        <taxon>Thermothielavioides</taxon>
    </lineage>
</organism>
<name>A0A446BRI2_9PEZI</name>
<protein>
    <submittedName>
        <fullName evidence="2">E6582913-073a-46b3-9535-54928cbc4f08</fullName>
    </submittedName>
</protein>
<feature type="region of interest" description="Disordered" evidence="1">
    <location>
        <begin position="80"/>
        <end position="115"/>
    </location>
</feature>
<evidence type="ECO:0000313" key="3">
    <source>
        <dbReference type="Proteomes" id="UP000289323"/>
    </source>
</evidence>
<proteinExistence type="predicted"/>
<reference evidence="2 3" key="1">
    <citation type="submission" date="2018-04" db="EMBL/GenBank/DDBJ databases">
        <authorList>
            <person name="Huttner S."/>
            <person name="Dainat J."/>
        </authorList>
    </citation>
    <scope>NUCLEOTIDE SEQUENCE [LARGE SCALE GENOMIC DNA]</scope>
</reference>
<dbReference type="EMBL" id="OUUZ01000014">
    <property type="protein sequence ID" value="SPQ25010.1"/>
    <property type="molecule type" value="Genomic_DNA"/>
</dbReference>
<evidence type="ECO:0000313" key="2">
    <source>
        <dbReference type="EMBL" id="SPQ25010.1"/>
    </source>
</evidence>
<gene>
    <name evidence="2" type="ORF">TT172_LOCUS7429</name>
</gene>